<evidence type="ECO:0000313" key="1">
    <source>
        <dbReference type="EMBL" id="CCI50802.1"/>
    </source>
</evidence>
<sequence>MNREREELILRLIEKSSTFDKDERYMATSDLCSELTKGSAPLGAHLETNYFEPIE</sequence>
<dbReference type="Gene3D" id="1.25.10.10">
    <property type="entry name" value="Leucine-rich Repeat Variant"/>
    <property type="match status" value="1"/>
</dbReference>
<dbReference type="InterPro" id="IPR011989">
    <property type="entry name" value="ARM-like"/>
</dbReference>
<dbReference type="Proteomes" id="UP000053237">
    <property type="component" value="Unassembled WGS sequence"/>
</dbReference>
<gene>
    <name evidence="1" type="ORF">BN9_130990</name>
</gene>
<accession>A0A024GUY4</accession>
<comment type="caution">
    <text evidence="1">The sequence shown here is derived from an EMBL/GenBank/DDBJ whole genome shotgun (WGS) entry which is preliminary data.</text>
</comment>
<dbReference type="AlphaFoldDB" id="A0A024GUY4"/>
<dbReference type="InParanoid" id="A0A024GUY4"/>
<evidence type="ECO:0000313" key="2">
    <source>
        <dbReference type="Proteomes" id="UP000053237"/>
    </source>
</evidence>
<keyword evidence="2" id="KW-1185">Reference proteome</keyword>
<protein>
    <submittedName>
        <fullName evidence="1">Uncharacterized protein</fullName>
    </submittedName>
</protein>
<name>A0A024GUY4_9STRA</name>
<reference evidence="1 2" key="1">
    <citation type="submission" date="2012-05" db="EMBL/GenBank/DDBJ databases">
        <title>Recombination and specialization in a pathogen metapopulation.</title>
        <authorList>
            <person name="Gardiner A."/>
            <person name="Kemen E."/>
            <person name="Schultz-Larsen T."/>
            <person name="MacLean D."/>
            <person name="Van Oosterhout C."/>
            <person name="Jones J.D.G."/>
        </authorList>
    </citation>
    <scope>NUCLEOTIDE SEQUENCE [LARGE SCALE GENOMIC DNA]</scope>
    <source>
        <strain evidence="1 2">Ac Nc2</strain>
    </source>
</reference>
<dbReference type="EMBL" id="CAIX01001196">
    <property type="protein sequence ID" value="CCI50802.1"/>
    <property type="molecule type" value="Genomic_DNA"/>
</dbReference>
<proteinExistence type="predicted"/>
<organism evidence="1 2">
    <name type="scientific">Albugo candida</name>
    <dbReference type="NCBI Taxonomy" id="65357"/>
    <lineage>
        <taxon>Eukaryota</taxon>
        <taxon>Sar</taxon>
        <taxon>Stramenopiles</taxon>
        <taxon>Oomycota</taxon>
        <taxon>Peronosporomycetes</taxon>
        <taxon>Albuginales</taxon>
        <taxon>Albuginaceae</taxon>
        <taxon>Albugo</taxon>
    </lineage>
</organism>